<comment type="similarity">
    <text evidence="2">Belongs to the APH-1 family.</text>
</comment>
<sequence length="238" mass="25791">MAFAGFLGCALIAGGPGLALFCIVLARRSLIVLLVLACAFLWLVGLLLTSLILRGLLPLETAGSQAAALVLGVIFQEGIRYGCFVLHRRLVVSLNGIAEHMEGVRKLNAQDEQLLALGQGWAHAAAHSIFFYYSWLPLYLGDATLYLEACPHMSFFLAGALLTLGFNLLHTFSMVLAFSGWTHRRRERWMAVPCAHLLAALLTLSNLRRNGCLGGIPAPADDEPLPAQHRATLTSDGR</sequence>
<dbReference type="Proteomes" id="UP001497392">
    <property type="component" value="Unassembled WGS sequence"/>
</dbReference>
<feature type="transmembrane region" description="Helical" evidence="7">
    <location>
        <begin position="114"/>
        <end position="135"/>
    </location>
</feature>
<evidence type="ECO:0000256" key="6">
    <source>
        <dbReference type="ARBA" id="ARBA00023136"/>
    </source>
</evidence>
<comment type="caution">
    <text evidence="8">The sequence shown here is derived from an EMBL/GenBank/DDBJ whole genome shotgun (WGS) entry which is preliminary data.</text>
</comment>
<comment type="subcellular location">
    <subcellularLocation>
        <location evidence="1">Membrane</location>
        <topology evidence="1">Multi-pass membrane protein</topology>
    </subcellularLocation>
</comment>
<dbReference type="PANTHER" id="PTHR12889">
    <property type="entry name" value="GAMMA-SECRETASE SUBUNIT APH-1"/>
    <property type="match status" value="1"/>
</dbReference>
<feature type="transmembrane region" description="Helical" evidence="7">
    <location>
        <begin position="155"/>
        <end position="177"/>
    </location>
</feature>
<keyword evidence="6 7" id="KW-0472">Membrane</keyword>
<evidence type="ECO:0000256" key="3">
    <source>
        <dbReference type="ARBA" id="ARBA00022692"/>
    </source>
</evidence>
<evidence type="ECO:0000313" key="8">
    <source>
        <dbReference type="EMBL" id="CAL5221759.1"/>
    </source>
</evidence>
<dbReference type="Pfam" id="PF06105">
    <property type="entry name" value="Aph-1"/>
    <property type="match status" value="1"/>
</dbReference>
<evidence type="ECO:0000256" key="5">
    <source>
        <dbReference type="ARBA" id="ARBA00022989"/>
    </source>
</evidence>
<name>A0ABP1FRI0_9CHLO</name>
<dbReference type="EMBL" id="CAXHTA020000005">
    <property type="protein sequence ID" value="CAL5221759.1"/>
    <property type="molecule type" value="Genomic_DNA"/>
</dbReference>
<evidence type="ECO:0000256" key="2">
    <source>
        <dbReference type="ARBA" id="ARBA00005577"/>
    </source>
</evidence>
<evidence type="ECO:0000256" key="1">
    <source>
        <dbReference type="ARBA" id="ARBA00004141"/>
    </source>
</evidence>
<feature type="transmembrane region" description="Helical" evidence="7">
    <location>
        <begin position="29"/>
        <end position="53"/>
    </location>
</feature>
<reference evidence="8 9" key="1">
    <citation type="submission" date="2024-06" db="EMBL/GenBank/DDBJ databases">
        <authorList>
            <person name="Kraege A."/>
            <person name="Thomma B."/>
        </authorList>
    </citation>
    <scope>NUCLEOTIDE SEQUENCE [LARGE SCALE GENOMIC DNA]</scope>
</reference>
<organism evidence="8 9">
    <name type="scientific">Coccomyxa viridis</name>
    <dbReference type="NCBI Taxonomy" id="1274662"/>
    <lineage>
        <taxon>Eukaryota</taxon>
        <taxon>Viridiplantae</taxon>
        <taxon>Chlorophyta</taxon>
        <taxon>core chlorophytes</taxon>
        <taxon>Trebouxiophyceae</taxon>
        <taxon>Trebouxiophyceae incertae sedis</taxon>
        <taxon>Coccomyxaceae</taxon>
        <taxon>Coccomyxa</taxon>
    </lineage>
</organism>
<proteinExistence type="inferred from homology"/>
<keyword evidence="3 7" id="KW-0812">Transmembrane</keyword>
<evidence type="ECO:0000313" key="9">
    <source>
        <dbReference type="Proteomes" id="UP001497392"/>
    </source>
</evidence>
<keyword evidence="9" id="KW-1185">Reference proteome</keyword>
<evidence type="ECO:0000256" key="7">
    <source>
        <dbReference type="SAM" id="Phobius"/>
    </source>
</evidence>
<evidence type="ECO:0000256" key="4">
    <source>
        <dbReference type="ARBA" id="ARBA00022976"/>
    </source>
</evidence>
<keyword evidence="4" id="KW-0914">Notch signaling pathway</keyword>
<keyword evidence="5 7" id="KW-1133">Transmembrane helix</keyword>
<protein>
    <submittedName>
        <fullName evidence="8">G4012 protein</fullName>
    </submittedName>
</protein>
<gene>
    <name evidence="8" type="primary">g4012</name>
    <name evidence="8" type="ORF">VP750_LOCUS3418</name>
</gene>
<dbReference type="InterPro" id="IPR009294">
    <property type="entry name" value="Aph-1"/>
</dbReference>
<accession>A0ABP1FRI0</accession>